<feature type="transmembrane region" description="Helical" evidence="1">
    <location>
        <begin position="12"/>
        <end position="35"/>
    </location>
</feature>
<accession>A0ABP1ET39</accession>
<dbReference type="Pfam" id="PF06496">
    <property type="entry name" value="DUF1097"/>
    <property type="match status" value="1"/>
</dbReference>
<dbReference type="RefSeq" id="WP_101903176.1">
    <property type="nucleotide sequence ID" value="NZ_OZ038524.1"/>
</dbReference>
<keyword evidence="1" id="KW-1133">Transmembrane helix</keyword>
<keyword evidence="1" id="KW-0472">Membrane</keyword>
<gene>
    <name evidence="2" type="ORF">TD3509T_2101</name>
</gene>
<dbReference type="InterPro" id="IPR009476">
    <property type="entry name" value="DUF1097"/>
</dbReference>
<sequence length="163" mass="18356">MKYKNALIHSLLVGLIAAFVILVSGWLAVKAWVVFFGWANYFLHACNMKKSFKMLLAFFIGIFIALIGTYAITHLNTIAPENSELYVTAFIVFWIATILIFLEIIEDWGEFVPATFLGTVLFFASGVSLKSIIPELFIPLLIGIFAGFTTLFSREKLTIYLNK</sequence>
<protein>
    <recommendedName>
        <fullName evidence="4">DUF1097 domain-containing protein</fullName>
    </recommendedName>
</protein>
<reference evidence="2 3" key="1">
    <citation type="submission" date="2024-05" db="EMBL/GenBank/DDBJ databases">
        <authorList>
            <person name="Duchaud E."/>
        </authorList>
    </citation>
    <scope>NUCLEOTIDE SEQUENCE [LARGE SCALE GENOMIC DNA]</scope>
    <source>
        <strain evidence="2">Ena-SAMPLE-TAB-13-05-2024-13:56:06:370-140309</strain>
    </source>
</reference>
<dbReference type="EMBL" id="OZ038524">
    <property type="protein sequence ID" value="CAL2086699.1"/>
    <property type="molecule type" value="Genomic_DNA"/>
</dbReference>
<evidence type="ECO:0000313" key="3">
    <source>
        <dbReference type="Proteomes" id="UP001497514"/>
    </source>
</evidence>
<feature type="transmembrane region" description="Helical" evidence="1">
    <location>
        <begin position="55"/>
        <end position="73"/>
    </location>
</feature>
<evidence type="ECO:0000313" key="2">
    <source>
        <dbReference type="EMBL" id="CAL2086699.1"/>
    </source>
</evidence>
<name>A0ABP1ET39_9FLAO</name>
<evidence type="ECO:0008006" key="4">
    <source>
        <dbReference type="Google" id="ProtNLM"/>
    </source>
</evidence>
<dbReference type="Proteomes" id="UP001497514">
    <property type="component" value="Chromosome"/>
</dbReference>
<feature type="transmembrane region" description="Helical" evidence="1">
    <location>
        <begin position="85"/>
        <end position="105"/>
    </location>
</feature>
<keyword evidence="1" id="KW-0812">Transmembrane</keyword>
<proteinExistence type="predicted"/>
<organism evidence="2 3">
    <name type="scientific">Tenacibaculum dicentrarchi</name>
    <dbReference type="NCBI Taxonomy" id="669041"/>
    <lineage>
        <taxon>Bacteria</taxon>
        <taxon>Pseudomonadati</taxon>
        <taxon>Bacteroidota</taxon>
        <taxon>Flavobacteriia</taxon>
        <taxon>Flavobacteriales</taxon>
        <taxon>Flavobacteriaceae</taxon>
        <taxon>Tenacibaculum</taxon>
    </lineage>
</organism>
<evidence type="ECO:0000256" key="1">
    <source>
        <dbReference type="SAM" id="Phobius"/>
    </source>
</evidence>
<keyword evidence="3" id="KW-1185">Reference proteome</keyword>
<feature type="transmembrane region" description="Helical" evidence="1">
    <location>
        <begin position="136"/>
        <end position="153"/>
    </location>
</feature>